<dbReference type="KEGG" id="slom:PXH66_16915"/>
<name>A0AAE9ZTK0_9BACT</name>
<dbReference type="Pfam" id="PF20113">
    <property type="entry name" value="DUF6503"/>
    <property type="match status" value="1"/>
</dbReference>
<evidence type="ECO:0000313" key="2">
    <source>
        <dbReference type="EMBL" id="WED64021.1"/>
    </source>
</evidence>
<accession>A0AAE9ZTK0</accession>
<reference evidence="2" key="1">
    <citation type="submission" date="2023-03" db="EMBL/GenBank/DDBJ databases">
        <title>Lomoglobus Profundus gen. nov., sp. nov., a novel member of the phylum Verrucomicrobia, isolated from deep-marine sediment of South China Sea.</title>
        <authorList>
            <person name="Ahmad T."/>
            <person name="Ishaq S.E."/>
            <person name="Wang F."/>
        </authorList>
    </citation>
    <scope>NUCLEOTIDE SEQUENCE</scope>
    <source>
        <strain evidence="2">LMO-M01</strain>
    </source>
</reference>
<dbReference type="EMBL" id="CP119075">
    <property type="protein sequence ID" value="WED64021.1"/>
    <property type="molecule type" value="Genomic_DNA"/>
</dbReference>
<protein>
    <submittedName>
        <fullName evidence="2">DUF6503 family protein</fullName>
    </submittedName>
</protein>
<gene>
    <name evidence="2" type="ORF">PXH66_16915</name>
</gene>
<sequence>MTLRGMLCFIGSGLTVVAAAPTPTEVLARATAYHDPHGEWAALEDTTFHFIETRPGAENKTVTMVLNNRTTSMRLDRNGTEAYAITRESCTVIAGERDAARGLMLRNYYLYLWGLPMKLHDADTPLDAEVTTAEIDGAACDVIRVVYEQDTWYFFIDQQTGRMRRYTFYKDEAAGKGELIKLEDEIQVGSMRIPQKRSWYTLPGMKYLGTDILTKTE</sequence>
<feature type="chain" id="PRO_5041962277" evidence="1">
    <location>
        <begin position="19"/>
        <end position="217"/>
    </location>
</feature>
<proteinExistence type="predicted"/>
<feature type="signal peptide" evidence="1">
    <location>
        <begin position="1"/>
        <end position="18"/>
    </location>
</feature>
<evidence type="ECO:0000313" key="3">
    <source>
        <dbReference type="Proteomes" id="UP001218638"/>
    </source>
</evidence>
<organism evidence="2 3">
    <name type="scientific">Synoicihabitans lomoniglobus</name>
    <dbReference type="NCBI Taxonomy" id="2909285"/>
    <lineage>
        <taxon>Bacteria</taxon>
        <taxon>Pseudomonadati</taxon>
        <taxon>Verrucomicrobiota</taxon>
        <taxon>Opitutia</taxon>
        <taxon>Opitutales</taxon>
        <taxon>Opitutaceae</taxon>
        <taxon>Synoicihabitans</taxon>
    </lineage>
</organism>
<dbReference type="RefSeq" id="WP_330930106.1">
    <property type="nucleotide sequence ID" value="NZ_CP119075.1"/>
</dbReference>
<dbReference type="InterPro" id="IPR045444">
    <property type="entry name" value="DUF6503"/>
</dbReference>
<evidence type="ECO:0000256" key="1">
    <source>
        <dbReference type="SAM" id="SignalP"/>
    </source>
</evidence>
<keyword evidence="1" id="KW-0732">Signal</keyword>
<dbReference type="AlphaFoldDB" id="A0AAE9ZTK0"/>
<dbReference type="Proteomes" id="UP001218638">
    <property type="component" value="Chromosome"/>
</dbReference>
<keyword evidence="3" id="KW-1185">Reference proteome</keyword>